<dbReference type="eggNOG" id="COG1737">
    <property type="taxonomic scope" value="Bacteria"/>
</dbReference>
<dbReference type="PANTHER" id="PTHR30514">
    <property type="entry name" value="GLUCOKINASE"/>
    <property type="match status" value="1"/>
</dbReference>
<dbReference type="InterPro" id="IPR000281">
    <property type="entry name" value="HTH_RpiR"/>
</dbReference>
<evidence type="ECO:0000256" key="2">
    <source>
        <dbReference type="ARBA" id="ARBA00023125"/>
    </source>
</evidence>
<dbReference type="GO" id="GO:0003677">
    <property type="term" value="F:DNA binding"/>
    <property type="evidence" value="ECO:0007669"/>
    <property type="project" value="UniProtKB-KW"/>
</dbReference>
<dbReference type="GO" id="GO:1901135">
    <property type="term" value="P:carbohydrate derivative metabolic process"/>
    <property type="evidence" value="ECO:0007669"/>
    <property type="project" value="InterPro"/>
</dbReference>
<keyword evidence="3" id="KW-0804">Transcription</keyword>
<dbReference type="PROSITE" id="PS51464">
    <property type="entry name" value="SIS"/>
    <property type="match status" value="1"/>
</dbReference>
<name>B0N0Q7_9FIRM</name>
<dbReference type="InterPro" id="IPR009057">
    <property type="entry name" value="Homeodomain-like_sf"/>
</dbReference>
<dbReference type="Pfam" id="PF01380">
    <property type="entry name" value="SIS"/>
    <property type="match status" value="1"/>
</dbReference>
<dbReference type="PANTHER" id="PTHR30514:SF10">
    <property type="entry name" value="MURR_RPIR FAMILY TRANSCRIPTIONAL REGULATOR"/>
    <property type="match status" value="1"/>
</dbReference>
<comment type="caution">
    <text evidence="4">The sequence shown here is derived from an EMBL/GenBank/DDBJ whole genome shotgun (WGS) entry which is preliminary data.</text>
</comment>
<dbReference type="InterPro" id="IPR047640">
    <property type="entry name" value="RpiR-like"/>
</dbReference>
<dbReference type="PROSITE" id="PS51071">
    <property type="entry name" value="HTH_RPIR"/>
    <property type="match status" value="1"/>
</dbReference>
<dbReference type="CDD" id="cd05013">
    <property type="entry name" value="SIS_RpiR"/>
    <property type="match status" value="1"/>
</dbReference>
<evidence type="ECO:0000256" key="1">
    <source>
        <dbReference type="ARBA" id="ARBA00023015"/>
    </source>
</evidence>
<dbReference type="SUPFAM" id="SSF46689">
    <property type="entry name" value="Homeodomain-like"/>
    <property type="match status" value="1"/>
</dbReference>
<dbReference type="Gene3D" id="3.40.50.10490">
    <property type="entry name" value="Glucose-6-phosphate isomerase like protein, domain 1"/>
    <property type="match status" value="1"/>
</dbReference>
<accession>B0N0Q7</accession>
<evidence type="ECO:0000313" key="5">
    <source>
        <dbReference type="Proteomes" id="UP000005798"/>
    </source>
</evidence>
<dbReference type="AlphaFoldDB" id="B0N0Q7"/>
<keyword evidence="5" id="KW-1185">Reference proteome</keyword>
<evidence type="ECO:0000256" key="3">
    <source>
        <dbReference type="ARBA" id="ARBA00023163"/>
    </source>
</evidence>
<proteinExistence type="predicted"/>
<keyword evidence="2" id="KW-0238">DNA-binding</keyword>
<dbReference type="GO" id="GO:0003700">
    <property type="term" value="F:DNA-binding transcription factor activity"/>
    <property type="evidence" value="ECO:0007669"/>
    <property type="project" value="InterPro"/>
</dbReference>
<keyword evidence="1" id="KW-0805">Transcription regulation</keyword>
<dbReference type="HOGENOM" id="CLU_055769_2_1_9"/>
<dbReference type="SUPFAM" id="SSF53697">
    <property type="entry name" value="SIS domain"/>
    <property type="match status" value="1"/>
</dbReference>
<dbReference type="InterPro" id="IPR035472">
    <property type="entry name" value="RpiR-like_SIS"/>
</dbReference>
<dbReference type="Pfam" id="PF01418">
    <property type="entry name" value="HTH_6"/>
    <property type="match status" value="1"/>
</dbReference>
<dbReference type="InterPro" id="IPR036388">
    <property type="entry name" value="WH-like_DNA-bd_sf"/>
</dbReference>
<dbReference type="GO" id="GO:0097367">
    <property type="term" value="F:carbohydrate derivative binding"/>
    <property type="evidence" value="ECO:0007669"/>
    <property type="project" value="InterPro"/>
</dbReference>
<dbReference type="InterPro" id="IPR001347">
    <property type="entry name" value="SIS_dom"/>
</dbReference>
<reference evidence="4" key="2">
    <citation type="submission" date="2014-06" db="EMBL/GenBank/DDBJ databases">
        <title>Draft genome sequence of Clostridium ramosum(DSM 1402).</title>
        <authorList>
            <person name="Sudarsanam P."/>
            <person name="Ley R."/>
            <person name="Guruge J."/>
            <person name="Turnbaugh P.J."/>
            <person name="Mahowald M."/>
            <person name="Liep D."/>
            <person name="Gordon J."/>
        </authorList>
    </citation>
    <scope>NUCLEOTIDE SEQUENCE</scope>
    <source>
        <strain evidence="4">DSM 1402</strain>
    </source>
</reference>
<evidence type="ECO:0000313" key="4">
    <source>
        <dbReference type="EMBL" id="EDS20118.1"/>
    </source>
</evidence>
<gene>
    <name evidence="4" type="ORF">CLORAM_00211</name>
</gene>
<dbReference type="Proteomes" id="UP000005798">
    <property type="component" value="Unassembled WGS sequence"/>
</dbReference>
<reference evidence="4" key="1">
    <citation type="submission" date="2007-11" db="EMBL/GenBank/DDBJ databases">
        <authorList>
            <person name="Fulton L."/>
            <person name="Clifton S."/>
            <person name="Fulton B."/>
            <person name="Xu J."/>
            <person name="Minx P."/>
            <person name="Pepin K.H."/>
            <person name="Johnson M."/>
            <person name="Thiruvilangam P."/>
            <person name="Bhonagiri V."/>
            <person name="Nash W.E."/>
            <person name="Mardis E.R."/>
            <person name="Wilson R.K."/>
        </authorList>
    </citation>
    <scope>NUCLEOTIDE SEQUENCE [LARGE SCALE GENOMIC DNA]</scope>
    <source>
        <strain evidence="4">DSM 1402</strain>
    </source>
</reference>
<dbReference type="InterPro" id="IPR046348">
    <property type="entry name" value="SIS_dom_sf"/>
</dbReference>
<protein>
    <submittedName>
        <fullName evidence="4">Transcriptional regulator, RpiR family</fullName>
    </submittedName>
</protein>
<sequence>MFLIQKIEELMVNHPDARYAVGDFVLHEQKNLHNYTINEVAEHSYTSKATVVRFAKTLGFEGWREFMKVFISEMKYLEQHQGDVDANYPFTEDSSVDEIINNIKKVQIESIQDTADLIETDMLEMATSYLLKAKHIVIFGLSPNIFLGELFRRKMITIGKSIDIAKLGEMGIISRTLGSDDCAIMISYSGNNEKGEPMRYLPVLLDNQVPVIGITSGGDNYLRKKLSCVLTISSKERLYTKISNFATEESIHFILNCLFSCYFARDFQNNNHFKLHHSKVLETHRVAVLNQMKDEK</sequence>
<dbReference type="EMBL" id="ABFX02000002">
    <property type="protein sequence ID" value="EDS20118.1"/>
    <property type="molecule type" value="Genomic_DNA"/>
</dbReference>
<dbReference type="RefSeq" id="WP_003534708.1">
    <property type="nucleotide sequence ID" value="NZ_CP036346.1"/>
</dbReference>
<dbReference type="Gene3D" id="1.10.10.10">
    <property type="entry name" value="Winged helix-like DNA-binding domain superfamily/Winged helix DNA-binding domain"/>
    <property type="match status" value="1"/>
</dbReference>
<organism evidence="4 5">
    <name type="scientific">Thomasclavelia ramosa DSM 1402</name>
    <dbReference type="NCBI Taxonomy" id="445974"/>
    <lineage>
        <taxon>Bacteria</taxon>
        <taxon>Bacillati</taxon>
        <taxon>Bacillota</taxon>
        <taxon>Erysipelotrichia</taxon>
        <taxon>Erysipelotrichales</taxon>
        <taxon>Coprobacillaceae</taxon>
        <taxon>Thomasclavelia</taxon>
    </lineage>
</organism>